<proteinExistence type="predicted"/>
<dbReference type="CDD" id="cd06463">
    <property type="entry name" value="p23_like"/>
    <property type="match status" value="1"/>
</dbReference>
<protein>
    <recommendedName>
        <fullName evidence="2">CS domain-containing protein</fullName>
    </recommendedName>
</protein>
<dbReference type="SUPFAM" id="SSF49764">
    <property type="entry name" value="HSP20-like chaperones"/>
    <property type="match status" value="1"/>
</dbReference>
<dbReference type="InParanoid" id="A2DZ27"/>
<sequence>MKASIDSVQLYMNKGNFDISLLIIDQIAKESELTEEVQNFKIECLYSLHRYLEAHELASKYAEEGNESQNLTFLRGLICFALELYEEAASHFKINKQWSRWVTKSNLMHQISRKDVQPIMFSAEPKLYEKDSYSLSWSQTENEVILSVIIPNIVPSQIKVQSFQRSLDITITNGIKTIESIAVDLEKEILTRNTSFNVYPDRIDFILQKAVSGQLWNFEPKQNEPEITMDTILAELSTLSNPSHDEAAAGFQNMLKSTNADYTSSDDENDYSDQIPEPKSDDVNIA</sequence>
<evidence type="ECO:0000313" key="3">
    <source>
        <dbReference type="EMBL" id="EAY14303.1"/>
    </source>
</evidence>
<dbReference type="GO" id="GO:0051087">
    <property type="term" value="F:protein-folding chaperone binding"/>
    <property type="evidence" value="ECO:0007669"/>
    <property type="project" value="InterPro"/>
</dbReference>
<dbReference type="Proteomes" id="UP000001542">
    <property type="component" value="Unassembled WGS sequence"/>
</dbReference>
<reference evidence="3" key="1">
    <citation type="submission" date="2006-10" db="EMBL/GenBank/DDBJ databases">
        <authorList>
            <person name="Amadeo P."/>
            <person name="Zhao Q."/>
            <person name="Wortman J."/>
            <person name="Fraser-Liggett C."/>
            <person name="Carlton J."/>
        </authorList>
    </citation>
    <scope>NUCLEOTIDE SEQUENCE</scope>
    <source>
        <strain evidence="3">G3</strain>
    </source>
</reference>
<dbReference type="EMBL" id="DS113272">
    <property type="protein sequence ID" value="EAY14303.1"/>
    <property type="molecule type" value="Genomic_DNA"/>
</dbReference>
<feature type="domain" description="CS" evidence="2">
    <location>
        <begin position="130"/>
        <end position="220"/>
    </location>
</feature>
<feature type="compositionally biased region" description="Basic and acidic residues" evidence="1">
    <location>
        <begin position="276"/>
        <end position="286"/>
    </location>
</feature>
<dbReference type="PANTHER" id="PTHR45862">
    <property type="entry name" value="PROTEIN SGT1 HOMOLOG"/>
    <property type="match status" value="1"/>
</dbReference>
<evidence type="ECO:0000259" key="2">
    <source>
        <dbReference type="PROSITE" id="PS51203"/>
    </source>
</evidence>
<evidence type="ECO:0000256" key="1">
    <source>
        <dbReference type="SAM" id="MobiDB-lite"/>
    </source>
</evidence>
<dbReference type="InterPro" id="IPR007052">
    <property type="entry name" value="CS_dom"/>
</dbReference>
<dbReference type="InterPro" id="IPR011990">
    <property type="entry name" value="TPR-like_helical_dom_sf"/>
</dbReference>
<feature type="region of interest" description="Disordered" evidence="1">
    <location>
        <begin position="258"/>
        <end position="286"/>
    </location>
</feature>
<accession>A2DZ27</accession>
<dbReference type="AlphaFoldDB" id="A2DZ27"/>
<dbReference type="SMR" id="A2DZ27"/>
<organism evidence="3 4">
    <name type="scientific">Trichomonas vaginalis (strain ATCC PRA-98 / G3)</name>
    <dbReference type="NCBI Taxonomy" id="412133"/>
    <lineage>
        <taxon>Eukaryota</taxon>
        <taxon>Metamonada</taxon>
        <taxon>Parabasalia</taxon>
        <taxon>Trichomonadida</taxon>
        <taxon>Trichomonadidae</taxon>
        <taxon>Trichomonas</taxon>
    </lineage>
</organism>
<dbReference type="InterPro" id="IPR044563">
    <property type="entry name" value="Sgt1-like"/>
</dbReference>
<evidence type="ECO:0000313" key="4">
    <source>
        <dbReference type="Proteomes" id="UP000001542"/>
    </source>
</evidence>
<dbReference type="Gene3D" id="2.60.40.790">
    <property type="match status" value="1"/>
</dbReference>
<reference evidence="3" key="2">
    <citation type="journal article" date="2007" name="Science">
        <title>Draft genome sequence of the sexually transmitted pathogen Trichomonas vaginalis.</title>
        <authorList>
            <person name="Carlton J.M."/>
            <person name="Hirt R.P."/>
            <person name="Silva J.C."/>
            <person name="Delcher A.L."/>
            <person name="Schatz M."/>
            <person name="Zhao Q."/>
            <person name="Wortman J.R."/>
            <person name="Bidwell S.L."/>
            <person name="Alsmark U.C.M."/>
            <person name="Besteiro S."/>
            <person name="Sicheritz-Ponten T."/>
            <person name="Noel C.J."/>
            <person name="Dacks J.B."/>
            <person name="Foster P.G."/>
            <person name="Simillion C."/>
            <person name="Van de Peer Y."/>
            <person name="Miranda-Saavedra D."/>
            <person name="Barton G.J."/>
            <person name="Westrop G.D."/>
            <person name="Mueller S."/>
            <person name="Dessi D."/>
            <person name="Fiori P.L."/>
            <person name="Ren Q."/>
            <person name="Paulsen I."/>
            <person name="Zhang H."/>
            <person name="Bastida-Corcuera F.D."/>
            <person name="Simoes-Barbosa A."/>
            <person name="Brown M.T."/>
            <person name="Hayes R.D."/>
            <person name="Mukherjee M."/>
            <person name="Okumura C.Y."/>
            <person name="Schneider R."/>
            <person name="Smith A.J."/>
            <person name="Vanacova S."/>
            <person name="Villalvazo M."/>
            <person name="Haas B.J."/>
            <person name="Pertea M."/>
            <person name="Feldblyum T.V."/>
            <person name="Utterback T.R."/>
            <person name="Shu C.L."/>
            <person name="Osoegawa K."/>
            <person name="de Jong P.J."/>
            <person name="Hrdy I."/>
            <person name="Horvathova L."/>
            <person name="Zubacova Z."/>
            <person name="Dolezal P."/>
            <person name="Malik S.B."/>
            <person name="Logsdon J.M. Jr."/>
            <person name="Henze K."/>
            <person name="Gupta A."/>
            <person name="Wang C.C."/>
            <person name="Dunne R.L."/>
            <person name="Upcroft J.A."/>
            <person name="Upcroft P."/>
            <person name="White O."/>
            <person name="Salzberg S.L."/>
            <person name="Tang P."/>
            <person name="Chiu C.-H."/>
            <person name="Lee Y.-S."/>
            <person name="Embley T.M."/>
            <person name="Coombs G.H."/>
            <person name="Mottram J.C."/>
            <person name="Tachezy J."/>
            <person name="Fraser-Liggett C.M."/>
            <person name="Johnson P.J."/>
        </authorList>
    </citation>
    <scope>NUCLEOTIDE SEQUENCE [LARGE SCALE GENOMIC DNA]</scope>
    <source>
        <strain evidence="3">G3</strain>
    </source>
</reference>
<dbReference type="KEGG" id="tva:4772290"/>
<dbReference type="Pfam" id="PF04969">
    <property type="entry name" value="CS"/>
    <property type="match status" value="1"/>
</dbReference>
<dbReference type="Gene3D" id="1.25.40.10">
    <property type="entry name" value="Tetratricopeptide repeat domain"/>
    <property type="match status" value="1"/>
</dbReference>
<gene>
    <name evidence="3" type="ORF">TVAG_026240</name>
</gene>
<dbReference type="VEuPathDB" id="TrichDB:TVAGG3_0504670"/>
<dbReference type="SUPFAM" id="SSF48452">
    <property type="entry name" value="TPR-like"/>
    <property type="match status" value="1"/>
</dbReference>
<name>A2DZ27_TRIV3</name>
<dbReference type="VEuPathDB" id="TrichDB:TVAG_026240"/>
<dbReference type="OrthoDB" id="1898560at2759"/>
<dbReference type="PROSITE" id="PS51203">
    <property type="entry name" value="CS"/>
    <property type="match status" value="1"/>
</dbReference>
<keyword evidence="4" id="KW-1185">Reference proteome</keyword>
<dbReference type="InterPro" id="IPR008978">
    <property type="entry name" value="HSP20-like_chaperone"/>
</dbReference>
<dbReference type="RefSeq" id="XP_001326526.1">
    <property type="nucleotide sequence ID" value="XM_001326491.1"/>
</dbReference>